<reference evidence="1 2" key="1">
    <citation type="submission" date="2017-12" db="EMBL/GenBank/DDBJ databases">
        <title>Integrating genomic resources of turbot (Scophthalmus maximus) in depth evaluation of genetic and physical mapping variation across individuals.</title>
        <authorList>
            <person name="Martinez P."/>
        </authorList>
    </citation>
    <scope>NUCLEOTIDE SEQUENCE [LARGE SCALE GENOMIC DNA]</scope>
</reference>
<protein>
    <submittedName>
        <fullName evidence="1">Uncharacterized protein</fullName>
    </submittedName>
</protein>
<evidence type="ECO:0000313" key="2">
    <source>
        <dbReference type="Proteomes" id="UP000246464"/>
    </source>
</evidence>
<gene>
    <name evidence="1" type="ORF">SMAX5B_000561</name>
</gene>
<accession>A0A2U9CK39</accession>
<dbReference type="AlphaFoldDB" id="A0A2U9CK39"/>
<dbReference type="EMBL" id="CP026259">
    <property type="protein sequence ID" value="AWP16965.1"/>
    <property type="molecule type" value="Genomic_DNA"/>
</dbReference>
<dbReference type="Proteomes" id="UP000246464">
    <property type="component" value="Chromosome 17"/>
</dbReference>
<name>A0A2U9CK39_SCOMX</name>
<evidence type="ECO:0000313" key="1">
    <source>
        <dbReference type="EMBL" id="AWP16965.1"/>
    </source>
</evidence>
<proteinExistence type="predicted"/>
<sequence length="50" mass="5550">MATEARQVEQGEEGVAYETHRAAAVGDGAEVGVWAPHPRTWWPKTQPIFM</sequence>
<keyword evidence="2" id="KW-1185">Reference proteome</keyword>
<organism evidence="1 2">
    <name type="scientific">Scophthalmus maximus</name>
    <name type="common">Turbot</name>
    <name type="synonym">Psetta maxima</name>
    <dbReference type="NCBI Taxonomy" id="52904"/>
    <lineage>
        <taxon>Eukaryota</taxon>
        <taxon>Metazoa</taxon>
        <taxon>Chordata</taxon>
        <taxon>Craniata</taxon>
        <taxon>Vertebrata</taxon>
        <taxon>Euteleostomi</taxon>
        <taxon>Actinopterygii</taxon>
        <taxon>Neopterygii</taxon>
        <taxon>Teleostei</taxon>
        <taxon>Neoteleostei</taxon>
        <taxon>Acanthomorphata</taxon>
        <taxon>Carangaria</taxon>
        <taxon>Pleuronectiformes</taxon>
        <taxon>Pleuronectoidei</taxon>
        <taxon>Scophthalmidae</taxon>
        <taxon>Scophthalmus</taxon>
    </lineage>
</organism>